<feature type="compositionally biased region" description="Low complexity" evidence="1">
    <location>
        <begin position="35"/>
        <end position="46"/>
    </location>
</feature>
<accession>B3QQI5</accession>
<evidence type="ECO:0000313" key="2">
    <source>
        <dbReference type="EMBL" id="ACF12188.1"/>
    </source>
</evidence>
<dbReference type="EMBL" id="CP001099">
    <property type="protein sequence ID" value="ACF12188.1"/>
    <property type="molecule type" value="Genomic_DNA"/>
</dbReference>
<dbReference type="HOGENOM" id="CLU_2841803_0_0_10"/>
<dbReference type="AlphaFoldDB" id="B3QQI5"/>
<sequence>MLKFILLLIALWLAVRFVSRLVRLTFTVSRGDRSGGSSSFNSSSRRTQVEEAEYEVIDSQIKQKE</sequence>
<dbReference type="KEGG" id="cpc:Cpar_1796"/>
<evidence type="ECO:0000313" key="3">
    <source>
        <dbReference type="Proteomes" id="UP000008811"/>
    </source>
</evidence>
<feature type="region of interest" description="Disordered" evidence="1">
    <location>
        <begin position="30"/>
        <end position="65"/>
    </location>
</feature>
<name>B3QQI5_CHLP8</name>
<gene>
    <name evidence="2" type="ordered locus">Cpar_1796</name>
</gene>
<dbReference type="STRING" id="517417.Cpar_1796"/>
<dbReference type="Proteomes" id="UP000008811">
    <property type="component" value="Chromosome"/>
</dbReference>
<protein>
    <submittedName>
        <fullName evidence="2">Uncharacterized protein</fullName>
    </submittedName>
</protein>
<proteinExistence type="predicted"/>
<dbReference type="RefSeq" id="WP_012503021.1">
    <property type="nucleotide sequence ID" value="NC_011027.1"/>
</dbReference>
<organism evidence="2 3">
    <name type="scientific">Chlorobaculum parvum (strain DSM 263 / NCIMB 8327)</name>
    <name type="common">Chlorobium vibrioforme subsp. thiosulfatophilum</name>
    <dbReference type="NCBI Taxonomy" id="517417"/>
    <lineage>
        <taxon>Bacteria</taxon>
        <taxon>Pseudomonadati</taxon>
        <taxon>Chlorobiota</taxon>
        <taxon>Chlorobiia</taxon>
        <taxon>Chlorobiales</taxon>
        <taxon>Chlorobiaceae</taxon>
        <taxon>Chlorobaculum</taxon>
    </lineage>
</organism>
<keyword evidence="3" id="KW-1185">Reference proteome</keyword>
<evidence type="ECO:0000256" key="1">
    <source>
        <dbReference type="SAM" id="MobiDB-lite"/>
    </source>
</evidence>
<reference evidence="2" key="1">
    <citation type="submission" date="2008-06" db="EMBL/GenBank/DDBJ databases">
        <title>Complete sequence of Chlorobaculum parvum NCIB 8327.</title>
        <authorList>
            <consortium name="US DOE Joint Genome Institute"/>
            <person name="Lucas S."/>
            <person name="Copeland A."/>
            <person name="Lapidus A."/>
            <person name="Glavina del Rio T."/>
            <person name="Dalin E."/>
            <person name="Tice H."/>
            <person name="Bruce D."/>
            <person name="Goodwin L."/>
            <person name="Pitluck S."/>
            <person name="Schmutz J."/>
            <person name="Larimer F."/>
            <person name="Land M."/>
            <person name="Hauser L."/>
            <person name="Kyrpides N."/>
            <person name="Mikhailova N."/>
            <person name="Zhao F."/>
            <person name="Li T."/>
            <person name="Liu Z."/>
            <person name="Overmann J."/>
            <person name="Bryant D.A."/>
            <person name="Richardson P."/>
        </authorList>
    </citation>
    <scope>NUCLEOTIDE SEQUENCE [LARGE SCALE GENOMIC DNA]</scope>
    <source>
        <strain evidence="2">NCIB 8327</strain>
    </source>
</reference>